<organism evidence="2">
    <name type="scientific">Sesamum latifolium</name>
    <dbReference type="NCBI Taxonomy" id="2727402"/>
    <lineage>
        <taxon>Eukaryota</taxon>
        <taxon>Viridiplantae</taxon>
        <taxon>Streptophyta</taxon>
        <taxon>Embryophyta</taxon>
        <taxon>Tracheophyta</taxon>
        <taxon>Spermatophyta</taxon>
        <taxon>Magnoliopsida</taxon>
        <taxon>eudicotyledons</taxon>
        <taxon>Gunneridae</taxon>
        <taxon>Pentapetalae</taxon>
        <taxon>asterids</taxon>
        <taxon>lamiids</taxon>
        <taxon>Lamiales</taxon>
        <taxon>Pedaliaceae</taxon>
        <taxon>Sesamum</taxon>
    </lineage>
</organism>
<dbReference type="EMBL" id="JACGWN010000011">
    <property type="protein sequence ID" value="KAL0421009.1"/>
    <property type="molecule type" value="Genomic_DNA"/>
</dbReference>
<dbReference type="InterPro" id="IPR036691">
    <property type="entry name" value="Endo/exonu/phosph_ase_sf"/>
</dbReference>
<dbReference type="PANTHER" id="PTHR33116">
    <property type="entry name" value="REVERSE TRANSCRIPTASE ZINC-BINDING DOMAIN-CONTAINING PROTEIN-RELATED-RELATED"/>
    <property type="match status" value="1"/>
</dbReference>
<gene>
    <name evidence="2" type="ORF">Slati_3123800</name>
</gene>
<dbReference type="SUPFAM" id="SSF56219">
    <property type="entry name" value="DNase I-like"/>
    <property type="match status" value="1"/>
</dbReference>
<dbReference type="Gene3D" id="3.60.10.10">
    <property type="entry name" value="Endonuclease/exonuclease/phosphatase"/>
    <property type="match status" value="1"/>
</dbReference>
<dbReference type="PANTHER" id="PTHR33116:SF86">
    <property type="entry name" value="REVERSE TRANSCRIPTASE DOMAIN-CONTAINING PROTEIN"/>
    <property type="match status" value="1"/>
</dbReference>
<dbReference type="InterPro" id="IPR000477">
    <property type="entry name" value="RT_dom"/>
</dbReference>
<reference evidence="2" key="2">
    <citation type="journal article" date="2024" name="Plant">
        <title>Genomic evolution and insights into agronomic trait innovations of Sesamum species.</title>
        <authorList>
            <person name="Miao H."/>
            <person name="Wang L."/>
            <person name="Qu L."/>
            <person name="Liu H."/>
            <person name="Sun Y."/>
            <person name="Le M."/>
            <person name="Wang Q."/>
            <person name="Wei S."/>
            <person name="Zheng Y."/>
            <person name="Lin W."/>
            <person name="Duan Y."/>
            <person name="Cao H."/>
            <person name="Xiong S."/>
            <person name="Wang X."/>
            <person name="Wei L."/>
            <person name="Li C."/>
            <person name="Ma Q."/>
            <person name="Ju M."/>
            <person name="Zhao R."/>
            <person name="Li G."/>
            <person name="Mu C."/>
            <person name="Tian Q."/>
            <person name="Mei H."/>
            <person name="Zhang T."/>
            <person name="Gao T."/>
            <person name="Zhang H."/>
        </authorList>
    </citation>
    <scope>NUCLEOTIDE SEQUENCE</scope>
    <source>
        <strain evidence="2">KEN1</strain>
    </source>
</reference>
<sequence length="640" mass="72758">MWSLLRRLTDFSSRSWLCVGDFNDILSTEEKIGAPPPGQIEEFHSCLSNCQLMDFGCSGGKFTWCNQHETPNTVPVQLDGACATMSWRAMFPHTRVTTKAARGSDHNPLIINLDVEAIQAERVLQRLHSVREGLIGWDRTGFGHVRRHVKDLEDKLTSLDSDPIRADDNLLRSGLHRDLEETLSREEIMWKQQGKAQWLQEGDRNTPFFNARASARKRKNSITRLWDNMGEWCSSKAGIQHIISNYFLNLFRSSNPLEETMTAVLEGMPARVSDDLNEALIQSFSSEELKLIISKLAYELNHYLAHKTCGAVGHATLKLDLNKAYDRVEWIFLERVLVHFGFRPRFVSLVLLCVSSVSYSSILDEALSHLLSKAKDQGELRGVAVSRQGPRVSHFLFTDDILIFCQAMEPDMRCIGQLLKEFEEASGWVVNLDKSSVAFSRNMLDQLRSNLASILGVRIWKRFQSWKCKNLSQAGKMVLLKSVVQAMPTYVMSCFLLPASICLVLESLMADFLWHNKDVRKIHWLSWDKLCASKDSGGLSLRKMVAFNKAMLAEQLWHLISNPTSFLSRMLKQSIIATRDLILAGSRWHIGTGQSVMIWGDRWIPRPLTFQVMSPPNTLRTDATVAEMLEENGDWNEALI</sequence>
<proteinExistence type="predicted"/>
<feature type="domain" description="Reverse transcriptase" evidence="1">
    <location>
        <begin position="315"/>
        <end position="448"/>
    </location>
</feature>
<protein>
    <recommendedName>
        <fullName evidence="1">Reverse transcriptase domain-containing protein</fullName>
    </recommendedName>
</protein>
<reference evidence="2" key="1">
    <citation type="submission" date="2020-06" db="EMBL/GenBank/DDBJ databases">
        <authorList>
            <person name="Li T."/>
            <person name="Hu X."/>
            <person name="Zhang T."/>
            <person name="Song X."/>
            <person name="Zhang H."/>
            <person name="Dai N."/>
            <person name="Sheng W."/>
            <person name="Hou X."/>
            <person name="Wei L."/>
        </authorList>
    </citation>
    <scope>NUCLEOTIDE SEQUENCE</scope>
    <source>
        <strain evidence="2">KEN1</strain>
        <tissue evidence="2">Leaf</tissue>
    </source>
</reference>
<dbReference type="Pfam" id="PF00078">
    <property type="entry name" value="RVT_1"/>
    <property type="match status" value="1"/>
</dbReference>
<accession>A0AAW2UV50</accession>
<evidence type="ECO:0000313" key="2">
    <source>
        <dbReference type="EMBL" id="KAL0421009.1"/>
    </source>
</evidence>
<evidence type="ECO:0000259" key="1">
    <source>
        <dbReference type="Pfam" id="PF00078"/>
    </source>
</evidence>
<dbReference type="AlphaFoldDB" id="A0AAW2UV50"/>
<name>A0AAW2UV50_9LAMI</name>
<comment type="caution">
    <text evidence="2">The sequence shown here is derived from an EMBL/GenBank/DDBJ whole genome shotgun (WGS) entry which is preliminary data.</text>
</comment>